<dbReference type="GeneID" id="20091000"/>
<dbReference type="SUPFAM" id="SSF48371">
    <property type="entry name" value="ARM repeat"/>
    <property type="match status" value="1"/>
</dbReference>
<gene>
    <name evidence="1" type="ORF">H310_13950</name>
</gene>
<dbReference type="EMBL" id="KI914009">
    <property type="protein sequence ID" value="ETV91570.1"/>
    <property type="molecule type" value="Genomic_DNA"/>
</dbReference>
<evidence type="ECO:0000313" key="1">
    <source>
        <dbReference type="EMBL" id="ETV91570.1"/>
    </source>
</evidence>
<dbReference type="AlphaFoldDB" id="A0A024TBM7"/>
<dbReference type="VEuPathDB" id="FungiDB:H310_13950"/>
<dbReference type="InterPro" id="IPR011989">
    <property type="entry name" value="ARM-like"/>
</dbReference>
<protein>
    <submittedName>
        <fullName evidence="1">Uncharacterized protein</fullName>
    </submittedName>
</protein>
<dbReference type="OrthoDB" id="72398at2759"/>
<dbReference type="Gene3D" id="1.25.10.10">
    <property type="entry name" value="Leucine-rich Repeat Variant"/>
    <property type="match status" value="1"/>
</dbReference>
<dbReference type="eggNOG" id="ENOG502SJ7N">
    <property type="taxonomic scope" value="Eukaryota"/>
</dbReference>
<accession>A0A024TBM7</accession>
<organism evidence="1">
    <name type="scientific">Aphanomyces invadans</name>
    <dbReference type="NCBI Taxonomy" id="157072"/>
    <lineage>
        <taxon>Eukaryota</taxon>
        <taxon>Sar</taxon>
        <taxon>Stramenopiles</taxon>
        <taxon>Oomycota</taxon>
        <taxon>Saprolegniomycetes</taxon>
        <taxon>Saprolegniales</taxon>
        <taxon>Verrucalvaceae</taxon>
        <taxon>Aphanomyces</taxon>
    </lineage>
</organism>
<proteinExistence type="predicted"/>
<dbReference type="RefSeq" id="XP_008879839.1">
    <property type="nucleotide sequence ID" value="XM_008881617.1"/>
</dbReference>
<reference evidence="1" key="1">
    <citation type="submission" date="2013-12" db="EMBL/GenBank/DDBJ databases">
        <title>The Genome Sequence of Aphanomyces invadans NJM9701.</title>
        <authorList>
            <consortium name="The Broad Institute Genomics Platform"/>
            <person name="Russ C."/>
            <person name="Tyler B."/>
            <person name="van West P."/>
            <person name="Dieguez-Uribeondo J."/>
            <person name="Young S.K."/>
            <person name="Zeng Q."/>
            <person name="Gargeya S."/>
            <person name="Fitzgerald M."/>
            <person name="Abouelleil A."/>
            <person name="Alvarado L."/>
            <person name="Chapman S.B."/>
            <person name="Gainer-Dewar J."/>
            <person name="Goldberg J."/>
            <person name="Griggs A."/>
            <person name="Gujja S."/>
            <person name="Hansen M."/>
            <person name="Howarth C."/>
            <person name="Imamovic A."/>
            <person name="Ireland A."/>
            <person name="Larimer J."/>
            <person name="McCowan C."/>
            <person name="Murphy C."/>
            <person name="Pearson M."/>
            <person name="Poon T.W."/>
            <person name="Priest M."/>
            <person name="Roberts A."/>
            <person name="Saif S."/>
            <person name="Shea T."/>
            <person name="Sykes S."/>
            <person name="Wortman J."/>
            <person name="Nusbaum C."/>
            <person name="Birren B."/>
        </authorList>
    </citation>
    <scope>NUCLEOTIDE SEQUENCE [LARGE SCALE GENOMIC DNA]</scope>
    <source>
        <strain evidence="1">NJM9701</strain>
    </source>
</reference>
<sequence>MLFYRESVLDVLQLLEQYQSDAYAVKRSLTEMARHLRNTPMSNTDLRSHNFIPRICACVQPYTTSFTIVSCVCVLLERLFVRESDGELHQASVVTSGLWKFVEDAIKLDSTNIELHVMGCELISRLCLEQPHVPHVANQTEMVQGGILDFLYRAMQTHACSAMYVGAARAAANLVYMNALTAHRLLKTDLPQLFSMGLHTFFKDAAVVSAIAAVVFQLHVATLAKAQQSYLAWGCMDRVKTCLSVHVADVNTLYQLLRTLEIALRDNEAAKDAFCAKEVPFLVVTTFEEVVAAAARGSTVPHETRGPSNVAFLAFVIAVIFGHVAIMSKVSTPTGTDRDLLVRAKVQSLRTIAMARRHSRPSGARPSPRESQCPHVCRVSAHAVSDSTPGVGAMHSPCRGLGLARHVQAHFDSSWRTEVHQVHCIHQDMPRWVASAVSSLVGSVRGVAVPGHLHRFRATSAPSPHCSFRGN</sequence>
<dbReference type="InterPro" id="IPR016024">
    <property type="entry name" value="ARM-type_fold"/>
</dbReference>
<name>A0A024TBM7_9STRA</name>